<dbReference type="EMBL" id="JAUIQD010000008">
    <property type="protein sequence ID" value="KAK3341684.1"/>
    <property type="molecule type" value="Genomic_DNA"/>
</dbReference>
<feature type="region of interest" description="Disordered" evidence="1">
    <location>
        <begin position="89"/>
        <end position="120"/>
    </location>
</feature>
<reference evidence="2" key="2">
    <citation type="submission" date="2023-06" db="EMBL/GenBank/DDBJ databases">
        <authorList>
            <consortium name="Lawrence Berkeley National Laboratory"/>
            <person name="Haridas S."/>
            <person name="Hensen N."/>
            <person name="Bonometti L."/>
            <person name="Westerberg I."/>
            <person name="Brannstrom I.O."/>
            <person name="Guillou S."/>
            <person name="Cros-Aarteil S."/>
            <person name="Calhoun S."/>
            <person name="Kuo A."/>
            <person name="Mondo S."/>
            <person name="Pangilinan J."/>
            <person name="Riley R."/>
            <person name="Labutti K."/>
            <person name="Andreopoulos B."/>
            <person name="Lipzen A."/>
            <person name="Chen C."/>
            <person name="Yanf M."/>
            <person name="Daum C."/>
            <person name="Ng V."/>
            <person name="Clum A."/>
            <person name="Steindorff A."/>
            <person name="Ohm R."/>
            <person name="Martin F."/>
            <person name="Silar P."/>
            <person name="Natvig D."/>
            <person name="Lalanne C."/>
            <person name="Gautier V."/>
            <person name="Ament-Velasquez S.L."/>
            <person name="Kruys A."/>
            <person name="Hutchinson M.I."/>
            <person name="Powell A.J."/>
            <person name="Barry K."/>
            <person name="Miller A.N."/>
            <person name="Grigoriev I.V."/>
            <person name="Debuchy R."/>
            <person name="Gladieux P."/>
            <person name="Thoren M.H."/>
            <person name="Johannesson H."/>
        </authorList>
    </citation>
    <scope>NUCLEOTIDE SEQUENCE</scope>
    <source>
        <strain evidence="2">CBS 955.72</strain>
    </source>
</reference>
<protein>
    <submittedName>
        <fullName evidence="2">Uncharacterized protein</fullName>
    </submittedName>
</protein>
<feature type="compositionally biased region" description="Polar residues" evidence="1">
    <location>
        <begin position="305"/>
        <end position="329"/>
    </location>
</feature>
<sequence>MAAIAPMDLVMKSDPASIPLKCTLCPKKPNFSDVSHLLTHISSKSHLSHRFRTELKSHTERDAREAIRQYDDWYTGYGIRALLAERMAAKEQKKTTKRGRPSQAAGNKPQNRPRHDASQDDVIKIEPEEYTDMNSEHMVSHWATGSHPSVQAAGSRRGYTDRAYLTPVMKRTLSDYSISGTPDNTARMRYQRDPSETESALASEITESVEDEGEASKLKGVKYPGMGLFDSANEQQKRKRNQRKDDSVLKLMELTSSGIVPTEFVWEGGEVQRTRYIYDSPSIEGSPDRKFEEADNHKKKRTRRATVTSTNTGSQRQTRYSTRLAQNKVGSKDNGAIDDDLFDQDEHDPSRVSRHSHASMDSYDVFSEHPHPSPVHMGSPLEEAGFELRRRSALHPMQSNVPTVSPAPKPVKPLHYFPPRDSGHASFPTHHPVPGNGYFQQQQHNMNANAGNFNPLYVQRNGYLHHYGYANYGNEPKPPTTSFQPINTMNQSLLTIPFNSYGNPYTSNSPHQRGPTDFDI</sequence>
<evidence type="ECO:0000313" key="3">
    <source>
        <dbReference type="Proteomes" id="UP001275084"/>
    </source>
</evidence>
<feature type="compositionally biased region" description="Polar residues" evidence="1">
    <location>
        <begin position="175"/>
        <end position="184"/>
    </location>
</feature>
<gene>
    <name evidence="2" type="ORF">B0T25DRAFT_522951</name>
</gene>
<organism evidence="2 3">
    <name type="scientific">Lasiosphaeria hispida</name>
    <dbReference type="NCBI Taxonomy" id="260671"/>
    <lineage>
        <taxon>Eukaryota</taxon>
        <taxon>Fungi</taxon>
        <taxon>Dikarya</taxon>
        <taxon>Ascomycota</taxon>
        <taxon>Pezizomycotina</taxon>
        <taxon>Sordariomycetes</taxon>
        <taxon>Sordariomycetidae</taxon>
        <taxon>Sordariales</taxon>
        <taxon>Lasiosphaeriaceae</taxon>
        <taxon>Lasiosphaeria</taxon>
    </lineage>
</organism>
<keyword evidence="3" id="KW-1185">Reference proteome</keyword>
<feature type="region of interest" description="Disordered" evidence="1">
    <location>
        <begin position="175"/>
        <end position="246"/>
    </location>
</feature>
<proteinExistence type="predicted"/>
<dbReference type="AlphaFoldDB" id="A0AAJ0H6R2"/>
<dbReference type="Proteomes" id="UP001275084">
    <property type="component" value="Unassembled WGS sequence"/>
</dbReference>
<feature type="compositionally biased region" description="Acidic residues" evidence="1">
    <location>
        <begin position="336"/>
        <end position="346"/>
    </location>
</feature>
<reference evidence="2" key="1">
    <citation type="journal article" date="2023" name="Mol. Phylogenet. Evol.">
        <title>Genome-scale phylogeny and comparative genomics of the fungal order Sordariales.</title>
        <authorList>
            <person name="Hensen N."/>
            <person name="Bonometti L."/>
            <person name="Westerberg I."/>
            <person name="Brannstrom I.O."/>
            <person name="Guillou S."/>
            <person name="Cros-Aarteil S."/>
            <person name="Calhoun S."/>
            <person name="Haridas S."/>
            <person name="Kuo A."/>
            <person name="Mondo S."/>
            <person name="Pangilinan J."/>
            <person name="Riley R."/>
            <person name="LaButti K."/>
            <person name="Andreopoulos B."/>
            <person name="Lipzen A."/>
            <person name="Chen C."/>
            <person name="Yan M."/>
            <person name="Daum C."/>
            <person name="Ng V."/>
            <person name="Clum A."/>
            <person name="Steindorff A."/>
            <person name="Ohm R.A."/>
            <person name="Martin F."/>
            <person name="Silar P."/>
            <person name="Natvig D.O."/>
            <person name="Lalanne C."/>
            <person name="Gautier V."/>
            <person name="Ament-Velasquez S.L."/>
            <person name="Kruys A."/>
            <person name="Hutchinson M.I."/>
            <person name="Powell A.J."/>
            <person name="Barry K."/>
            <person name="Miller A.N."/>
            <person name="Grigoriev I.V."/>
            <person name="Debuchy R."/>
            <person name="Gladieux P."/>
            <person name="Hiltunen Thoren M."/>
            <person name="Johannesson H."/>
        </authorList>
    </citation>
    <scope>NUCLEOTIDE SEQUENCE</scope>
    <source>
        <strain evidence="2">CBS 955.72</strain>
    </source>
</reference>
<evidence type="ECO:0000313" key="2">
    <source>
        <dbReference type="EMBL" id="KAK3341684.1"/>
    </source>
</evidence>
<evidence type="ECO:0000256" key="1">
    <source>
        <dbReference type="SAM" id="MobiDB-lite"/>
    </source>
</evidence>
<accession>A0AAJ0H6R2</accession>
<comment type="caution">
    <text evidence="2">The sequence shown here is derived from an EMBL/GenBank/DDBJ whole genome shotgun (WGS) entry which is preliminary data.</text>
</comment>
<feature type="region of interest" description="Disordered" evidence="1">
    <location>
        <begin position="278"/>
        <end position="357"/>
    </location>
</feature>
<feature type="compositionally biased region" description="Basic and acidic residues" evidence="1">
    <location>
        <begin position="286"/>
        <end position="296"/>
    </location>
</feature>
<name>A0AAJ0H6R2_9PEZI</name>